<dbReference type="SUPFAM" id="SSF57756">
    <property type="entry name" value="Retrovirus zinc finger-like domains"/>
    <property type="match status" value="2"/>
</dbReference>
<dbReference type="PANTHER" id="PTHR46242:SF1">
    <property type="entry name" value="ZINC FINGER CCHC DOMAIN-CONTAINING PROTEIN 9"/>
    <property type="match status" value="1"/>
</dbReference>
<proteinExistence type="evidence at transcript level"/>
<protein>
    <submittedName>
        <fullName evidence="7">ZF(CCHC)-16 zinc finger protein</fullName>
    </submittedName>
</protein>
<reference evidence="7" key="1">
    <citation type="submission" date="2020-04" db="EMBL/GenBank/DDBJ databases">
        <authorList>
            <person name="Neveu A P."/>
        </authorList>
    </citation>
    <scope>NUCLEOTIDE SEQUENCE</scope>
    <source>
        <tissue evidence="7">Whole embryo</tissue>
    </source>
</reference>
<accession>A0A6F9DXZ7</accession>
<dbReference type="PANTHER" id="PTHR46242">
    <property type="entry name" value="ZINC FINGER CCHC DOMAIN-CONTAINING PROTEIN 9 ZCCHC9"/>
    <property type="match status" value="1"/>
</dbReference>
<evidence type="ECO:0000256" key="1">
    <source>
        <dbReference type="ARBA" id="ARBA00022723"/>
    </source>
</evidence>
<evidence type="ECO:0000256" key="2">
    <source>
        <dbReference type="ARBA" id="ARBA00022737"/>
    </source>
</evidence>
<dbReference type="SMART" id="SM00343">
    <property type="entry name" value="ZnF_C2HC"/>
    <property type="match status" value="4"/>
</dbReference>
<evidence type="ECO:0000259" key="6">
    <source>
        <dbReference type="PROSITE" id="PS50158"/>
    </source>
</evidence>
<dbReference type="FunFam" id="4.10.60.10:FF:000091">
    <property type="entry name" value="Zinc finger CCHC-type-containing 9"/>
    <property type="match status" value="1"/>
</dbReference>
<dbReference type="InterPro" id="IPR036875">
    <property type="entry name" value="Znf_CCHC_sf"/>
</dbReference>
<keyword evidence="1" id="KW-0479">Metal-binding</keyword>
<gene>
    <name evidence="7" type="primary">Zcchc9</name>
</gene>
<dbReference type="Pfam" id="PF00098">
    <property type="entry name" value="zf-CCHC"/>
    <property type="match status" value="2"/>
</dbReference>
<keyword evidence="3 5" id="KW-0863">Zinc-finger</keyword>
<organism evidence="7">
    <name type="scientific">Phallusia mammillata</name>
    <dbReference type="NCBI Taxonomy" id="59560"/>
    <lineage>
        <taxon>Eukaryota</taxon>
        <taxon>Metazoa</taxon>
        <taxon>Chordata</taxon>
        <taxon>Tunicata</taxon>
        <taxon>Ascidiacea</taxon>
        <taxon>Phlebobranchia</taxon>
        <taxon>Ascidiidae</taxon>
        <taxon>Phallusia</taxon>
    </lineage>
</organism>
<dbReference type="GO" id="GO:0005730">
    <property type="term" value="C:nucleolus"/>
    <property type="evidence" value="ECO:0007669"/>
    <property type="project" value="TreeGrafter"/>
</dbReference>
<dbReference type="Gene3D" id="4.10.60.10">
    <property type="entry name" value="Zinc finger, CCHC-type"/>
    <property type="match status" value="2"/>
</dbReference>
<name>A0A6F9DXZ7_9ASCI</name>
<evidence type="ECO:0000256" key="4">
    <source>
        <dbReference type="ARBA" id="ARBA00022833"/>
    </source>
</evidence>
<evidence type="ECO:0000256" key="5">
    <source>
        <dbReference type="PROSITE-ProRule" id="PRU00047"/>
    </source>
</evidence>
<feature type="domain" description="CCHC-type" evidence="6">
    <location>
        <begin position="129"/>
        <end position="145"/>
    </location>
</feature>
<keyword evidence="2" id="KW-0677">Repeat</keyword>
<evidence type="ECO:0000256" key="3">
    <source>
        <dbReference type="ARBA" id="ARBA00022771"/>
    </source>
</evidence>
<dbReference type="InterPro" id="IPR042246">
    <property type="entry name" value="ZCCHC9"/>
</dbReference>
<dbReference type="InterPro" id="IPR001878">
    <property type="entry name" value="Znf_CCHC"/>
</dbReference>
<dbReference type="EMBL" id="LR792031">
    <property type="protein sequence ID" value="CAB3267893.1"/>
    <property type="molecule type" value="mRNA"/>
</dbReference>
<feature type="domain" description="CCHC-type" evidence="6">
    <location>
        <begin position="75"/>
        <end position="89"/>
    </location>
</feature>
<dbReference type="PROSITE" id="PS50158">
    <property type="entry name" value="ZF_CCHC"/>
    <property type="match status" value="2"/>
</dbReference>
<sequence length="228" mass="25780">MTRWARPGVVKKVAHDGTAWKDLKKKTEKSKGTKAVTTFEKHQLEVAQDLAVKKDKRRENRRIKRIRKNDASKVCFHCRMPGHGMADCPMVKDDVEQGTDICFKCGSTEHRSSVCTAKVTKGKEFTFAKCFVCGETGHLSKSCPDNPRGLYPDGGCCQLCGSVEHYKKDCPDRKVKGEVTAYRLPRATRLSNGKRKIAHVSMDDEMSLYEDIETVKRPVKAKKKVVRF</sequence>
<dbReference type="GO" id="GO:0003676">
    <property type="term" value="F:nucleic acid binding"/>
    <property type="evidence" value="ECO:0007669"/>
    <property type="project" value="InterPro"/>
</dbReference>
<evidence type="ECO:0000313" key="7">
    <source>
        <dbReference type="EMBL" id="CAB3267893.1"/>
    </source>
</evidence>
<dbReference type="AlphaFoldDB" id="A0A6F9DXZ7"/>
<dbReference type="GO" id="GO:0008270">
    <property type="term" value="F:zinc ion binding"/>
    <property type="evidence" value="ECO:0007669"/>
    <property type="project" value="UniProtKB-KW"/>
</dbReference>
<keyword evidence="4" id="KW-0862">Zinc</keyword>